<evidence type="ECO:0000313" key="2">
    <source>
        <dbReference type="EMBL" id="RXE57136.1"/>
    </source>
</evidence>
<dbReference type="AlphaFoldDB" id="A0A498H610"/>
<evidence type="ECO:0000259" key="1">
    <source>
        <dbReference type="Pfam" id="PF13474"/>
    </source>
</evidence>
<evidence type="ECO:0000313" key="3">
    <source>
        <dbReference type="Proteomes" id="UP000290932"/>
    </source>
</evidence>
<protein>
    <recommendedName>
        <fullName evidence="1">SnoaL-like domain-containing protein</fullName>
    </recommendedName>
</protein>
<dbReference type="InterPro" id="IPR032710">
    <property type="entry name" value="NTF2-like_dom_sf"/>
</dbReference>
<dbReference type="InterPro" id="IPR037401">
    <property type="entry name" value="SnoaL-like"/>
</dbReference>
<keyword evidence="3" id="KW-1185">Reference proteome</keyword>
<gene>
    <name evidence="2" type="ORF">ABH15_03160</name>
</gene>
<dbReference type="SUPFAM" id="SSF54427">
    <property type="entry name" value="NTF2-like"/>
    <property type="match status" value="1"/>
</dbReference>
<sequence>MLDEKSNETVKERLKEYGAAYSRRDPDAVLALTAPEFMAFGSGSDEVCTDPEEYRLGLERDFIQCDALSMEFEDIRVAGTGDVAWTAARCTITPTFEGKSEPLEGRMTAVFRREGETWLCTLTHFSLPCAEQEEGESFPATD</sequence>
<dbReference type="RefSeq" id="WP_128692901.1">
    <property type="nucleotide sequence ID" value="NZ_LHQS01000001.1"/>
</dbReference>
<feature type="domain" description="SnoaL-like" evidence="1">
    <location>
        <begin position="10"/>
        <end position="128"/>
    </location>
</feature>
<reference evidence="2 3" key="1">
    <citation type="journal article" date="2015" name="Int. J. Syst. Evol. Microbiol.">
        <title>Methanoculleus taiwanensis sp. nov., a methanogen isolated from deep marine sediment at the deformation front area near Taiwan.</title>
        <authorList>
            <person name="Weng C.Y."/>
            <person name="Chen S.C."/>
            <person name="Lai M.C."/>
            <person name="Wu S.Y."/>
            <person name="Lin S."/>
            <person name="Yang T.F."/>
            <person name="Chen P.C."/>
        </authorList>
    </citation>
    <scope>NUCLEOTIDE SEQUENCE [LARGE SCALE GENOMIC DNA]</scope>
    <source>
        <strain evidence="2 3">CYW4</strain>
    </source>
</reference>
<accession>A0A498H610</accession>
<dbReference type="OrthoDB" id="116758at2157"/>
<comment type="caution">
    <text evidence="2">The sequence shown here is derived from an EMBL/GenBank/DDBJ whole genome shotgun (WGS) entry which is preliminary data.</text>
</comment>
<dbReference type="EMBL" id="LHQS01000001">
    <property type="protein sequence ID" value="RXE57136.1"/>
    <property type="molecule type" value="Genomic_DNA"/>
</dbReference>
<dbReference type="Proteomes" id="UP000290932">
    <property type="component" value="Unassembled WGS sequence"/>
</dbReference>
<organism evidence="2 3">
    <name type="scientific">Methanoculleus taiwanensis</name>
    <dbReference type="NCBI Taxonomy" id="1550565"/>
    <lineage>
        <taxon>Archaea</taxon>
        <taxon>Methanobacteriati</taxon>
        <taxon>Methanobacteriota</taxon>
        <taxon>Stenosarchaea group</taxon>
        <taxon>Methanomicrobia</taxon>
        <taxon>Methanomicrobiales</taxon>
        <taxon>Methanomicrobiaceae</taxon>
        <taxon>Methanoculleus</taxon>
    </lineage>
</organism>
<dbReference type="Pfam" id="PF13474">
    <property type="entry name" value="SnoaL_3"/>
    <property type="match status" value="1"/>
</dbReference>
<name>A0A498H610_9EURY</name>
<proteinExistence type="predicted"/>
<dbReference type="Gene3D" id="3.10.450.50">
    <property type="match status" value="1"/>
</dbReference>